<evidence type="ECO:0000259" key="1">
    <source>
        <dbReference type="Pfam" id="PF22515"/>
    </source>
</evidence>
<sequence length="430" mass="50106">MSNEQKKTKNDIAWETLFEKYQILEQVSKHGLFEIDSSTINQERESRLMAKFDHYVNLPAIFKENKLSILPISRSRYVIGNFDTHLKVEYDNNIEEISVDFPEHIESIDYSNLYSENSALNCAFNAGVIGDLVDEPVSYTISGRMSTGNFSFSIKNLVTGTSTINVKNSQCEIDAGFESENYLIIVEAKNYAVDDFLIRQLYYPYRLWSSKVSKQVVPVLMTYSNDVFSFFIYKFKNDYDNNSAFLLKQQNYVIDSEQIQLSDVNDIFGQLKLMAETTDIPFPQADSFERIIDLLSLLFEKDLTKDEITENYQFDVRQTQYYTDACRYIGLVNKNKNHSTKEIFFSLTDEGKKILKKRHKLKYLELIKKILEKQIFYKIFELAVNTGEIPSKQEVCQLMSASNLGINETTIKRRSTTVRNWSNWIWSQID</sequence>
<dbReference type="InterPro" id="IPR054265">
    <property type="entry name" value="DUF6996"/>
</dbReference>
<dbReference type="InterPro" id="IPR054266">
    <property type="entry name" value="DUF6997"/>
</dbReference>
<dbReference type="EMBL" id="JAAHFQ010000039">
    <property type="protein sequence ID" value="NER26620.1"/>
    <property type="molecule type" value="Genomic_DNA"/>
</dbReference>
<gene>
    <name evidence="4" type="ORF">F6J89_03060</name>
</gene>
<protein>
    <submittedName>
        <fullName evidence="4">Translation elongation factor</fullName>
    </submittedName>
</protein>
<comment type="caution">
    <text evidence="4">The sequence shown here is derived from an EMBL/GenBank/DDBJ whole genome shotgun (WGS) entry which is preliminary data.</text>
</comment>
<feature type="domain" description="DUF7226" evidence="3">
    <location>
        <begin position="290"/>
        <end position="429"/>
    </location>
</feature>
<keyword evidence="4" id="KW-0251">Elongation factor</keyword>
<reference evidence="4" key="1">
    <citation type="submission" date="2019-11" db="EMBL/GenBank/DDBJ databases">
        <title>Genomic insights into an expanded diversity of filamentous marine cyanobacteria reveals the extraordinary biosynthetic potential of Moorea and Okeania.</title>
        <authorList>
            <person name="Ferreira Leao T."/>
            <person name="Wang M."/>
            <person name="Moss N."/>
            <person name="Da Silva R."/>
            <person name="Sanders J."/>
            <person name="Nurk S."/>
            <person name="Gurevich A."/>
            <person name="Humphrey G."/>
            <person name="Reher R."/>
            <person name="Zhu Q."/>
            <person name="Belda-Ferre P."/>
            <person name="Glukhov E."/>
            <person name="Rex R."/>
            <person name="Dorrestein P.C."/>
            <person name="Knight R."/>
            <person name="Pevzner P."/>
            <person name="Gerwick W.H."/>
            <person name="Gerwick L."/>
        </authorList>
    </citation>
    <scope>NUCLEOTIDE SEQUENCE</scope>
    <source>
        <strain evidence="4">SIO1C4</strain>
    </source>
</reference>
<dbReference type="Pfam" id="PF23871">
    <property type="entry name" value="DUF7226"/>
    <property type="match status" value="1"/>
</dbReference>
<dbReference type="Pfam" id="PF22518">
    <property type="entry name" value="DUF6997"/>
    <property type="match status" value="1"/>
</dbReference>
<accession>A0A6B3N503</accession>
<name>A0A6B3N503_9CYAN</name>
<proteinExistence type="predicted"/>
<organism evidence="4">
    <name type="scientific">Symploca sp. SIO1C4</name>
    <dbReference type="NCBI Taxonomy" id="2607765"/>
    <lineage>
        <taxon>Bacteria</taxon>
        <taxon>Bacillati</taxon>
        <taxon>Cyanobacteriota</taxon>
        <taxon>Cyanophyceae</taxon>
        <taxon>Coleofasciculales</taxon>
        <taxon>Coleofasciculaceae</taxon>
        <taxon>Symploca</taxon>
    </lineage>
</organism>
<keyword evidence="4" id="KW-0648">Protein biosynthesis</keyword>
<evidence type="ECO:0000313" key="4">
    <source>
        <dbReference type="EMBL" id="NER26620.1"/>
    </source>
</evidence>
<dbReference type="AlphaFoldDB" id="A0A6B3N503"/>
<evidence type="ECO:0000259" key="3">
    <source>
        <dbReference type="Pfam" id="PF23871"/>
    </source>
</evidence>
<dbReference type="GO" id="GO:0003746">
    <property type="term" value="F:translation elongation factor activity"/>
    <property type="evidence" value="ECO:0007669"/>
    <property type="project" value="UniProtKB-KW"/>
</dbReference>
<feature type="domain" description="DUF6996" evidence="1">
    <location>
        <begin position="11"/>
        <end position="79"/>
    </location>
</feature>
<feature type="domain" description="DUF6997" evidence="2">
    <location>
        <begin position="80"/>
        <end position="253"/>
    </location>
</feature>
<dbReference type="InterPro" id="IPR055650">
    <property type="entry name" value="DUF7226"/>
</dbReference>
<evidence type="ECO:0000259" key="2">
    <source>
        <dbReference type="Pfam" id="PF22518"/>
    </source>
</evidence>
<dbReference type="Pfam" id="PF22515">
    <property type="entry name" value="DUF6996"/>
    <property type="match status" value="1"/>
</dbReference>